<dbReference type="Proteomes" id="UP001138780">
    <property type="component" value="Unassembled WGS sequence"/>
</dbReference>
<dbReference type="EMBL" id="CP072329">
    <property type="protein sequence ID" value="QUB39468.1"/>
    <property type="molecule type" value="Genomic_DNA"/>
</dbReference>
<feature type="domain" description="N-acetyltransferase" evidence="2">
    <location>
        <begin position="4"/>
        <end position="146"/>
    </location>
</feature>
<dbReference type="EMBL" id="MRXX01000003">
    <property type="protein sequence ID" value="MBK4779088.1"/>
    <property type="molecule type" value="Genomic_DNA"/>
</dbReference>
<gene>
    <name evidence="3" type="ORF">BTU61_02600</name>
    <name evidence="4" type="ORF">J4854_03250</name>
</gene>
<dbReference type="GO" id="GO:0008080">
    <property type="term" value="F:N-acetyltransferase activity"/>
    <property type="evidence" value="ECO:0007669"/>
    <property type="project" value="InterPro"/>
</dbReference>
<keyword evidence="1 4" id="KW-0808">Transferase</keyword>
<name>A0A9X1BAR8_9STRE</name>
<dbReference type="Pfam" id="PF13673">
    <property type="entry name" value="Acetyltransf_10"/>
    <property type="match status" value="1"/>
</dbReference>
<dbReference type="InterPro" id="IPR000182">
    <property type="entry name" value="GNAT_dom"/>
</dbReference>
<dbReference type="InterPro" id="IPR016181">
    <property type="entry name" value="Acyl_CoA_acyltransferase"/>
</dbReference>
<dbReference type="Gene3D" id="3.40.630.30">
    <property type="match status" value="1"/>
</dbReference>
<dbReference type="PANTHER" id="PTHR13947">
    <property type="entry name" value="GNAT FAMILY N-ACETYLTRANSFERASE"/>
    <property type="match status" value="1"/>
</dbReference>
<evidence type="ECO:0000259" key="2">
    <source>
        <dbReference type="PROSITE" id="PS51186"/>
    </source>
</evidence>
<dbReference type="AlphaFoldDB" id="A0A9X1BAR8"/>
<dbReference type="PROSITE" id="PS51186">
    <property type="entry name" value="GNAT"/>
    <property type="match status" value="1"/>
</dbReference>
<proteinExistence type="predicted"/>
<keyword evidence="5" id="KW-1185">Reference proteome</keyword>
<accession>A0A9X1BAR8</accession>
<evidence type="ECO:0000313" key="4">
    <source>
        <dbReference type="EMBL" id="QUB39468.1"/>
    </source>
</evidence>
<dbReference type="InterPro" id="IPR050769">
    <property type="entry name" value="NAT_camello-type"/>
</dbReference>
<keyword evidence="4" id="KW-0012">Acyltransferase</keyword>
<reference evidence="4 5" key="2">
    <citation type="submission" date="2021-03" db="EMBL/GenBank/DDBJ databases">
        <title>Human Oral Microbial Genomes.</title>
        <authorList>
            <person name="Johnston C.D."/>
            <person name="Chen T."/>
            <person name="Dewhirst F.E."/>
        </authorList>
    </citation>
    <scope>NUCLEOTIDE SEQUENCE [LARGE SCALE GENOMIC DNA]</scope>
    <source>
        <strain evidence="4 5">CCUG 66490</strain>
    </source>
</reference>
<dbReference type="CDD" id="cd04301">
    <property type="entry name" value="NAT_SF"/>
    <property type="match status" value="1"/>
</dbReference>
<organism evidence="3 6">
    <name type="scientific">Streptococcus lactarius</name>
    <dbReference type="NCBI Taxonomy" id="684066"/>
    <lineage>
        <taxon>Bacteria</taxon>
        <taxon>Bacillati</taxon>
        <taxon>Bacillota</taxon>
        <taxon>Bacilli</taxon>
        <taxon>Lactobacillales</taxon>
        <taxon>Streptococcaceae</taxon>
        <taxon>Streptococcus</taxon>
    </lineage>
</organism>
<dbReference type="RefSeq" id="WP_200772216.1">
    <property type="nucleotide sequence ID" value="NZ_CP072329.1"/>
</dbReference>
<sequence>MYIQSTRDTHSNVYQDAVTIRFKVFVQGQGVPAAIEIDQNESHCIHFVLYNEAHQAVATIRLLPDSESNQVTLQRMAVLDDYREKGIGSLLLQEAEKVAQEQSFHSITLHAQLGALDFYLKNGYKTVGPVFEEAGIQHITAEKFFLKNN</sequence>
<evidence type="ECO:0000313" key="3">
    <source>
        <dbReference type="EMBL" id="MBK4779088.1"/>
    </source>
</evidence>
<protein>
    <submittedName>
        <fullName evidence="3">GNAT family N-acetyltransferase</fullName>
        <ecNumber evidence="4">2.3.1.-</ecNumber>
    </submittedName>
</protein>
<dbReference type="PANTHER" id="PTHR13947:SF37">
    <property type="entry name" value="LD18367P"/>
    <property type="match status" value="1"/>
</dbReference>
<dbReference type="SUPFAM" id="SSF55729">
    <property type="entry name" value="Acyl-CoA N-acyltransferases (Nat)"/>
    <property type="match status" value="1"/>
</dbReference>
<dbReference type="Proteomes" id="UP000676511">
    <property type="component" value="Chromosome"/>
</dbReference>
<reference evidence="3" key="1">
    <citation type="submission" date="2016-12" db="EMBL/GenBank/DDBJ databases">
        <title>Draft genome of Streptococcus lactarius CCUG 66490T type strain.</title>
        <authorList>
            <person name="Salva-Serra F."/>
            <person name="Engstrom-Jakobsson H."/>
            <person name="Thorell K."/>
            <person name="Gomila M."/>
            <person name="Gonzales-Siles L."/>
            <person name="Busquets A."/>
            <person name="Jaen-Luchoro D."/>
            <person name="Karlsson R."/>
            <person name="Kristiansson E."/>
            <person name="Moore E."/>
        </authorList>
    </citation>
    <scope>NUCLEOTIDE SEQUENCE</scope>
    <source>
        <strain evidence="3">CCUG 66490</strain>
    </source>
</reference>
<evidence type="ECO:0000313" key="5">
    <source>
        <dbReference type="Proteomes" id="UP000676511"/>
    </source>
</evidence>
<evidence type="ECO:0000313" key="6">
    <source>
        <dbReference type="Proteomes" id="UP001138780"/>
    </source>
</evidence>
<dbReference type="EC" id="2.3.1.-" evidence="4"/>
<evidence type="ECO:0000256" key="1">
    <source>
        <dbReference type="ARBA" id="ARBA00022679"/>
    </source>
</evidence>